<dbReference type="InterPro" id="IPR036388">
    <property type="entry name" value="WH-like_DNA-bd_sf"/>
</dbReference>
<keyword evidence="7" id="KW-0808">Transferase</keyword>
<keyword evidence="5" id="KW-0804">Transcription</keyword>
<name>A0A1H3ND37_9GAMM</name>
<evidence type="ECO:0000313" key="8">
    <source>
        <dbReference type="Proteomes" id="UP000199035"/>
    </source>
</evidence>
<dbReference type="GO" id="GO:0003700">
    <property type="term" value="F:DNA-binding transcription factor activity"/>
    <property type="evidence" value="ECO:0007669"/>
    <property type="project" value="InterPro"/>
</dbReference>
<evidence type="ECO:0000256" key="5">
    <source>
        <dbReference type="ARBA" id="ARBA00023163"/>
    </source>
</evidence>
<dbReference type="Pfam" id="PF00155">
    <property type="entry name" value="Aminotran_1_2"/>
    <property type="match status" value="1"/>
</dbReference>
<dbReference type="STRING" id="595670.SAMN05421643_1436"/>
<dbReference type="InterPro" id="IPR015421">
    <property type="entry name" value="PyrdxlP-dep_Trfase_major"/>
</dbReference>
<sequence length="479" mass="54250">MTFQYQILAEQIADKIQQGELQAGQRLISLRQCAEQQNVSINTVKNCYELLEAQGLIFVKNKSGYFVSAKKSLVQHTQRPTHPDFQSQPRDVSNLELQIEIQQDSINNKLIHLGAIQISPNLVPVEALRRSIQRALKHSKPEDFLYSDKQGHIRLREALSEHWAEDGFYIAKNDIYISNGCMPALSVIIQSLTEMGDSIIVPTPNFNGQLQLLAVLKRKIVEIPADTNGFDLDRLEQAMQSTGAKACLLTANFQNPLGFSLSNAQKEKIAQLASRYQCYVIEDDIYAECSFSLKRPLPIKYWDQQGYVIFCGSVSKSLSTAYRVGWFCIPQRLQHLRAQLLMQNVAVNTPLQLGLADLIYSRAYREHLTTLKPILVAQVEQYRQFIITAFHQVDIGLNQPSGGYAFWIQLPEQIDGLEMYHFAQQQGINIVPGEVFGEDGRYKNCIRLNAGHELSDEIRDAIVLLADWTREQLTSAHVA</sequence>
<dbReference type="EMBL" id="FNPK01000043">
    <property type="protein sequence ID" value="SDY86792.1"/>
    <property type="molecule type" value="Genomic_DNA"/>
</dbReference>
<dbReference type="InterPro" id="IPR051446">
    <property type="entry name" value="HTH_trans_reg/aminotransferase"/>
</dbReference>
<dbReference type="SMART" id="SM00345">
    <property type="entry name" value="HTH_GNTR"/>
    <property type="match status" value="1"/>
</dbReference>
<keyword evidence="8" id="KW-1185">Reference proteome</keyword>
<reference evidence="8" key="1">
    <citation type="submission" date="2016-10" db="EMBL/GenBank/DDBJ databases">
        <authorList>
            <person name="Varghese N."/>
            <person name="Submissions S."/>
        </authorList>
    </citation>
    <scope>NUCLEOTIDE SEQUENCE [LARGE SCALE GENOMIC DNA]</scope>
    <source>
        <strain evidence="8">ANC 5109</strain>
    </source>
</reference>
<dbReference type="AlphaFoldDB" id="A0A1H3ND37"/>
<accession>A0A1H3ND37</accession>
<evidence type="ECO:0000256" key="3">
    <source>
        <dbReference type="ARBA" id="ARBA00023015"/>
    </source>
</evidence>
<keyword evidence="7" id="KW-0032">Aminotransferase</keyword>
<dbReference type="InterPro" id="IPR004839">
    <property type="entry name" value="Aminotransferase_I/II_large"/>
</dbReference>
<evidence type="ECO:0000256" key="2">
    <source>
        <dbReference type="ARBA" id="ARBA00022898"/>
    </source>
</evidence>
<feature type="domain" description="HTH gntR-type" evidence="6">
    <location>
        <begin position="2"/>
        <end position="70"/>
    </location>
</feature>
<dbReference type="Gene3D" id="3.90.1150.10">
    <property type="entry name" value="Aspartate Aminotransferase, domain 1"/>
    <property type="match status" value="1"/>
</dbReference>
<dbReference type="CDD" id="cd07377">
    <property type="entry name" value="WHTH_GntR"/>
    <property type="match status" value="1"/>
</dbReference>
<gene>
    <name evidence="7" type="ORF">SAMN05421643_1436</name>
</gene>
<keyword evidence="3" id="KW-0805">Transcription regulation</keyword>
<comment type="similarity">
    <text evidence="1">In the C-terminal section; belongs to the class-I pyridoxal-phosphate-dependent aminotransferase family.</text>
</comment>
<dbReference type="CDD" id="cd00609">
    <property type="entry name" value="AAT_like"/>
    <property type="match status" value="1"/>
</dbReference>
<dbReference type="RefSeq" id="WP_092692866.1">
    <property type="nucleotide sequence ID" value="NZ_FNPK01000043.1"/>
</dbReference>
<dbReference type="PANTHER" id="PTHR46577">
    <property type="entry name" value="HTH-TYPE TRANSCRIPTIONAL REGULATORY PROTEIN GABR"/>
    <property type="match status" value="1"/>
</dbReference>
<dbReference type="SUPFAM" id="SSF53383">
    <property type="entry name" value="PLP-dependent transferases"/>
    <property type="match status" value="1"/>
</dbReference>
<proteinExistence type="inferred from homology"/>
<keyword evidence="2" id="KW-0663">Pyridoxal phosphate</keyword>
<dbReference type="InterPro" id="IPR015424">
    <property type="entry name" value="PyrdxlP-dep_Trfase"/>
</dbReference>
<dbReference type="Gene3D" id="1.10.10.10">
    <property type="entry name" value="Winged helix-like DNA-binding domain superfamily/Winged helix DNA-binding domain"/>
    <property type="match status" value="1"/>
</dbReference>
<dbReference type="GO" id="GO:0008483">
    <property type="term" value="F:transaminase activity"/>
    <property type="evidence" value="ECO:0007669"/>
    <property type="project" value="UniProtKB-KW"/>
</dbReference>
<dbReference type="InterPro" id="IPR000524">
    <property type="entry name" value="Tscrpt_reg_HTH_GntR"/>
</dbReference>
<evidence type="ECO:0000256" key="4">
    <source>
        <dbReference type="ARBA" id="ARBA00023125"/>
    </source>
</evidence>
<dbReference type="InterPro" id="IPR015422">
    <property type="entry name" value="PyrdxlP-dep_Trfase_small"/>
</dbReference>
<keyword evidence="4 7" id="KW-0238">DNA-binding</keyword>
<dbReference type="PROSITE" id="PS50949">
    <property type="entry name" value="HTH_GNTR"/>
    <property type="match status" value="1"/>
</dbReference>
<evidence type="ECO:0000256" key="1">
    <source>
        <dbReference type="ARBA" id="ARBA00005384"/>
    </source>
</evidence>
<protein>
    <submittedName>
        <fullName evidence="7">DNA-binding transcriptional regulator, MocR family, contains an aminotransferase domain</fullName>
    </submittedName>
</protein>
<dbReference type="Gene3D" id="3.40.640.10">
    <property type="entry name" value="Type I PLP-dependent aspartate aminotransferase-like (Major domain)"/>
    <property type="match status" value="1"/>
</dbReference>
<evidence type="ECO:0000259" key="6">
    <source>
        <dbReference type="PROSITE" id="PS50949"/>
    </source>
</evidence>
<dbReference type="SUPFAM" id="SSF46785">
    <property type="entry name" value="Winged helix' DNA-binding domain"/>
    <property type="match status" value="1"/>
</dbReference>
<dbReference type="Pfam" id="PF00392">
    <property type="entry name" value="GntR"/>
    <property type="match status" value="1"/>
</dbReference>
<dbReference type="Proteomes" id="UP000199035">
    <property type="component" value="Unassembled WGS sequence"/>
</dbReference>
<dbReference type="GO" id="GO:0030170">
    <property type="term" value="F:pyridoxal phosphate binding"/>
    <property type="evidence" value="ECO:0007669"/>
    <property type="project" value="InterPro"/>
</dbReference>
<evidence type="ECO:0000313" key="7">
    <source>
        <dbReference type="EMBL" id="SDY86792.1"/>
    </source>
</evidence>
<dbReference type="PANTHER" id="PTHR46577:SF2">
    <property type="entry name" value="TRANSCRIPTIONAL REGULATORY PROTEIN"/>
    <property type="match status" value="1"/>
</dbReference>
<organism evidence="7 8">
    <name type="scientific">Acinetobacter kyonggiensis</name>
    <dbReference type="NCBI Taxonomy" id="595670"/>
    <lineage>
        <taxon>Bacteria</taxon>
        <taxon>Pseudomonadati</taxon>
        <taxon>Pseudomonadota</taxon>
        <taxon>Gammaproteobacteria</taxon>
        <taxon>Moraxellales</taxon>
        <taxon>Moraxellaceae</taxon>
        <taxon>Acinetobacter</taxon>
    </lineage>
</organism>
<dbReference type="GO" id="GO:0003677">
    <property type="term" value="F:DNA binding"/>
    <property type="evidence" value="ECO:0007669"/>
    <property type="project" value="UniProtKB-KW"/>
</dbReference>
<dbReference type="InterPro" id="IPR036390">
    <property type="entry name" value="WH_DNA-bd_sf"/>
</dbReference>